<keyword evidence="1" id="KW-0812">Transmembrane</keyword>
<dbReference type="EMBL" id="MVII01000033">
    <property type="protein sequence ID" value="ORB51035.1"/>
    <property type="molecule type" value="Genomic_DNA"/>
</dbReference>
<feature type="transmembrane region" description="Helical" evidence="1">
    <location>
        <begin position="40"/>
        <end position="60"/>
    </location>
</feature>
<name>A0A1S4VN30_9MYCO</name>
<accession>A0A1S4VN30</accession>
<sequence>MTARQHTIRRLAFCEAVGAVALAAATAPFALPWAGTPPPWVQLLGLAFLLGMLAANLIILRRISTAVTLARLSGVLRLRLAVGVYVVAVLLLVPLPPSWGWFWFMLTVLGALLGCAALARMTCTEPFR</sequence>
<gene>
    <name evidence="2" type="ORF">BST43_21180</name>
</gene>
<protein>
    <submittedName>
        <fullName evidence="2">Uncharacterized protein</fullName>
    </submittedName>
</protein>
<keyword evidence="1" id="KW-0472">Membrane</keyword>
<dbReference type="AlphaFoldDB" id="A0A1S4VN30"/>
<evidence type="ECO:0000313" key="3">
    <source>
        <dbReference type="Proteomes" id="UP000192434"/>
    </source>
</evidence>
<dbReference type="Proteomes" id="UP000192434">
    <property type="component" value="Unassembled WGS sequence"/>
</dbReference>
<keyword evidence="1" id="KW-1133">Transmembrane helix</keyword>
<proteinExistence type="predicted"/>
<evidence type="ECO:0000256" key="1">
    <source>
        <dbReference type="SAM" id="Phobius"/>
    </source>
</evidence>
<feature type="transmembrane region" description="Helical" evidence="1">
    <location>
        <begin position="99"/>
        <end position="119"/>
    </location>
</feature>
<dbReference type="KEGG" id="msao:MYCSP_03740"/>
<organism evidence="2 3">
    <name type="scientific">Mycobacteroides saopaulense</name>
    <dbReference type="NCBI Taxonomy" id="1578165"/>
    <lineage>
        <taxon>Bacteria</taxon>
        <taxon>Bacillati</taxon>
        <taxon>Actinomycetota</taxon>
        <taxon>Actinomycetes</taxon>
        <taxon>Mycobacteriales</taxon>
        <taxon>Mycobacteriaceae</taxon>
        <taxon>Mycobacteroides</taxon>
    </lineage>
</organism>
<feature type="transmembrane region" description="Helical" evidence="1">
    <location>
        <begin position="72"/>
        <end position="93"/>
    </location>
</feature>
<evidence type="ECO:0000313" key="2">
    <source>
        <dbReference type="EMBL" id="ORB51035.1"/>
    </source>
</evidence>
<dbReference type="RefSeq" id="WP_083018834.1">
    <property type="nucleotide sequence ID" value="NZ_CP010271.1"/>
</dbReference>
<reference evidence="2 3" key="1">
    <citation type="submission" date="2016-12" db="EMBL/GenBank/DDBJ databases">
        <title>The new phylogeny of genus Mycobacterium.</title>
        <authorList>
            <person name="Tortoli E."/>
            <person name="Trovato A."/>
            <person name="Cirillo D.M."/>
        </authorList>
    </citation>
    <scope>NUCLEOTIDE SEQUENCE [LARGE SCALE GENOMIC DNA]</scope>
    <source>
        <strain evidence="2 3">CCUG 66554</strain>
    </source>
</reference>
<feature type="transmembrane region" description="Helical" evidence="1">
    <location>
        <begin position="12"/>
        <end position="34"/>
    </location>
</feature>
<comment type="caution">
    <text evidence="2">The sequence shown here is derived from an EMBL/GenBank/DDBJ whole genome shotgun (WGS) entry which is preliminary data.</text>
</comment>